<dbReference type="AlphaFoldDB" id="A0A4Q1BR55"/>
<dbReference type="Pfam" id="PF07958">
    <property type="entry name" value="DUF1688"/>
    <property type="match status" value="1"/>
</dbReference>
<comment type="caution">
    <text evidence="1">The sequence shown here is derived from an EMBL/GenBank/DDBJ whole genome shotgun (WGS) entry which is preliminary data.</text>
</comment>
<sequence>MSTPPIVTYLRSLEAVRERSGKIYQLALEGKLDHWEYKEDKLGEVVDFCVAIIKRDFGTKYDKVSYVLPTHCRRNHFYSPNQDRISILLSHPDFPKGKVDRAAALIDLYLVSVLLDAGAGADWMYTEIIDGKEVWKGGRSEGLAVASYHMFSEGIFSSERGNKFQVDAKALQSLTVEILTKHLQVSSSNPMAGLEGRCNLLISLGSALQARPDICGNGRPGDMLHYFQKHLDQSNKPIILPLSNFWSTLFELLLPIWPSRTTLPSYPDYPLGDVWPCPSLDHSLESSGIKREEGDSFIPFHKLTQWLCYSLVDAIENEAGWKVDRGKGQTGLPEYRNGGLLVDHDVIIIRSETLPPDSFPKGNDQPPLLQPSHPAVVEWRAMTVICLDKIHQLICIKLGVDEQTLSLAQVLEAATWKGGREIAKIKRIGGGPPVDIISDGTVF</sequence>
<dbReference type="STRING" id="5217.A0A4Q1BR55"/>
<dbReference type="InParanoid" id="A0A4Q1BR55"/>
<evidence type="ECO:0000313" key="1">
    <source>
        <dbReference type="EMBL" id="RXK40433.1"/>
    </source>
</evidence>
<dbReference type="EMBL" id="SDIL01000018">
    <property type="protein sequence ID" value="RXK40433.1"/>
    <property type="molecule type" value="Genomic_DNA"/>
</dbReference>
<reference evidence="1 2" key="1">
    <citation type="submission" date="2016-06" db="EMBL/GenBank/DDBJ databases">
        <title>Evolution of pathogenesis and genome organization in the Tremellales.</title>
        <authorList>
            <person name="Cuomo C."/>
            <person name="Litvintseva A."/>
            <person name="Heitman J."/>
            <person name="Chen Y."/>
            <person name="Sun S."/>
            <person name="Springer D."/>
            <person name="Dromer F."/>
            <person name="Young S."/>
            <person name="Zeng Q."/>
            <person name="Chapman S."/>
            <person name="Gujja S."/>
            <person name="Saif S."/>
            <person name="Birren B."/>
        </authorList>
    </citation>
    <scope>NUCLEOTIDE SEQUENCE [LARGE SCALE GENOMIC DNA]</scope>
    <source>
        <strain evidence="1 2">ATCC 28783</strain>
    </source>
</reference>
<organism evidence="1 2">
    <name type="scientific">Tremella mesenterica</name>
    <name type="common">Jelly fungus</name>
    <dbReference type="NCBI Taxonomy" id="5217"/>
    <lineage>
        <taxon>Eukaryota</taxon>
        <taxon>Fungi</taxon>
        <taxon>Dikarya</taxon>
        <taxon>Basidiomycota</taxon>
        <taxon>Agaricomycotina</taxon>
        <taxon>Tremellomycetes</taxon>
        <taxon>Tremellales</taxon>
        <taxon>Tremellaceae</taxon>
        <taxon>Tremella</taxon>
    </lineage>
</organism>
<dbReference type="Proteomes" id="UP000289152">
    <property type="component" value="Unassembled WGS sequence"/>
</dbReference>
<proteinExistence type="predicted"/>
<dbReference type="VEuPathDB" id="FungiDB:TREMEDRAFT_45681"/>
<dbReference type="PANTHER" id="PTHR31687:SF3">
    <property type="entry name" value="PROTEIN URG3"/>
    <property type="match status" value="1"/>
</dbReference>
<name>A0A4Q1BR55_TREME</name>
<accession>A0A4Q1BR55</accession>
<dbReference type="PANTHER" id="PTHR31687">
    <property type="match status" value="1"/>
</dbReference>
<keyword evidence="2" id="KW-1185">Reference proteome</keyword>
<protein>
    <recommendedName>
        <fullName evidence="3">Uracil catabolism protein 4</fullName>
    </recommendedName>
</protein>
<evidence type="ECO:0008006" key="3">
    <source>
        <dbReference type="Google" id="ProtNLM"/>
    </source>
</evidence>
<dbReference type="InterPro" id="IPR012469">
    <property type="entry name" value="DUF1688"/>
</dbReference>
<gene>
    <name evidence="1" type="ORF">M231_02266</name>
</gene>
<dbReference type="OrthoDB" id="2153176at2759"/>
<evidence type="ECO:0000313" key="2">
    <source>
        <dbReference type="Proteomes" id="UP000289152"/>
    </source>
</evidence>